<feature type="region of interest" description="Disordered" evidence="1">
    <location>
        <begin position="1"/>
        <end position="45"/>
    </location>
</feature>
<name>A0ABR1J297_9AGAR</name>
<comment type="caution">
    <text evidence="3">The sequence shown here is derived from an EMBL/GenBank/DDBJ whole genome shotgun (WGS) entry which is preliminary data.</text>
</comment>
<keyword evidence="4" id="KW-1185">Reference proteome</keyword>
<dbReference type="SUPFAM" id="SSF57701">
    <property type="entry name" value="Zn2/Cys6 DNA-binding domain"/>
    <property type="match status" value="1"/>
</dbReference>
<proteinExistence type="predicted"/>
<evidence type="ECO:0000313" key="4">
    <source>
        <dbReference type="Proteomes" id="UP001498398"/>
    </source>
</evidence>
<sequence length="100" mass="11136">MHLNVPTDNEKRSDPECLPESSIGGALRSSPTASPSKIRPSGPSPTPACYFCRARKIVCHRQNPDSPCNQCLRRSNKCEYPIQRRRGMHKKKVITTGNTS</sequence>
<dbReference type="SMART" id="SM00066">
    <property type="entry name" value="GAL4"/>
    <property type="match status" value="1"/>
</dbReference>
<evidence type="ECO:0000259" key="2">
    <source>
        <dbReference type="PROSITE" id="PS50048"/>
    </source>
</evidence>
<gene>
    <name evidence="3" type="ORF">VKT23_014977</name>
</gene>
<dbReference type="Proteomes" id="UP001498398">
    <property type="component" value="Unassembled WGS sequence"/>
</dbReference>
<protein>
    <recommendedName>
        <fullName evidence="2">Zn(2)-C6 fungal-type domain-containing protein</fullName>
    </recommendedName>
</protein>
<evidence type="ECO:0000256" key="1">
    <source>
        <dbReference type="SAM" id="MobiDB-lite"/>
    </source>
</evidence>
<dbReference type="EMBL" id="JBANRG010000048">
    <property type="protein sequence ID" value="KAK7445110.1"/>
    <property type="molecule type" value="Genomic_DNA"/>
</dbReference>
<feature type="domain" description="Zn(2)-C6 fungal-type" evidence="2">
    <location>
        <begin position="48"/>
        <end position="80"/>
    </location>
</feature>
<accession>A0ABR1J297</accession>
<organism evidence="3 4">
    <name type="scientific">Marasmiellus scandens</name>
    <dbReference type="NCBI Taxonomy" id="2682957"/>
    <lineage>
        <taxon>Eukaryota</taxon>
        <taxon>Fungi</taxon>
        <taxon>Dikarya</taxon>
        <taxon>Basidiomycota</taxon>
        <taxon>Agaricomycotina</taxon>
        <taxon>Agaricomycetes</taxon>
        <taxon>Agaricomycetidae</taxon>
        <taxon>Agaricales</taxon>
        <taxon>Marasmiineae</taxon>
        <taxon>Omphalotaceae</taxon>
        <taxon>Marasmiellus</taxon>
    </lineage>
</organism>
<dbReference type="InterPro" id="IPR036864">
    <property type="entry name" value="Zn2-C6_fun-type_DNA-bd_sf"/>
</dbReference>
<evidence type="ECO:0000313" key="3">
    <source>
        <dbReference type="EMBL" id="KAK7445110.1"/>
    </source>
</evidence>
<reference evidence="3 4" key="1">
    <citation type="submission" date="2024-01" db="EMBL/GenBank/DDBJ databases">
        <title>A draft genome for the cacao thread blight pathogen Marasmiellus scandens.</title>
        <authorList>
            <person name="Baruah I.K."/>
            <person name="Leung J."/>
            <person name="Bukari Y."/>
            <person name="Amoako-Attah I."/>
            <person name="Meinhardt L.W."/>
            <person name="Bailey B.A."/>
            <person name="Cohen S.P."/>
        </authorList>
    </citation>
    <scope>NUCLEOTIDE SEQUENCE [LARGE SCALE GENOMIC DNA]</scope>
    <source>
        <strain evidence="3 4">GH-19</strain>
    </source>
</reference>
<dbReference type="Pfam" id="PF00172">
    <property type="entry name" value="Zn_clus"/>
    <property type="match status" value="1"/>
</dbReference>
<dbReference type="Gene3D" id="4.10.240.10">
    <property type="entry name" value="Zn(2)-C6 fungal-type DNA-binding domain"/>
    <property type="match status" value="1"/>
</dbReference>
<dbReference type="PROSITE" id="PS50048">
    <property type="entry name" value="ZN2_CY6_FUNGAL_2"/>
    <property type="match status" value="1"/>
</dbReference>
<dbReference type="CDD" id="cd00067">
    <property type="entry name" value="GAL4"/>
    <property type="match status" value="1"/>
</dbReference>
<dbReference type="InterPro" id="IPR001138">
    <property type="entry name" value="Zn2Cys6_DnaBD"/>
</dbReference>
<dbReference type="PROSITE" id="PS00463">
    <property type="entry name" value="ZN2_CY6_FUNGAL_1"/>
    <property type="match status" value="1"/>
</dbReference>